<protein>
    <submittedName>
        <fullName evidence="1">19687_t:CDS:1</fullName>
    </submittedName>
</protein>
<dbReference type="EMBL" id="CAJVQC010118111">
    <property type="protein sequence ID" value="CAG8837585.1"/>
    <property type="molecule type" value="Genomic_DNA"/>
</dbReference>
<accession>A0ACA9SID8</accession>
<sequence length="88" mass="10149">KIVRKAICDKIDNIKYPSNDLFEIVLKLALETHNKGQLEAVLTNLSWKNLWNSKYQSEIKGKVKKALIEVFGKDRFPPIEQVHLSADQ</sequence>
<feature type="non-terminal residue" evidence="1">
    <location>
        <position position="88"/>
    </location>
</feature>
<dbReference type="Proteomes" id="UP000789920">
    <property type="component" value="Unassembled WGS sequence"/>
</dbReference>
<name>A0ACA9SID8_9GLOM</name>
<proteinExistence type="predicted"/>
<organism evidence="1 2">
    <name type="scientific">Racocetra persica</name>
    <dbReference type="NCBI Taxonomy" id="160502"/>
    <lineage>
        <taxon>Eukaryota</taxon>
        <taxon>Fungi</taxon>
        <taxon>Fungi incertae sedis</taxon>
        <taxon>Mucoromycota</taxon>
        <taxon>Glomeromycotina</taxon>
        <taxon>Glomeromycetes</taxon>
        <taxon>Diversisporales</taxon>
        <taxon>Gigasporaceae</taxon>
        <taxon>Racocetra</taxon>
    </lineage>
</organism>
<evidence type="ECO:0000313" key="1">
    <source>
        <dbReference type="EMBL" id="CAG8837585.1"/>
    </source>
</evidence>
<reference evidence="1" key="1">
    <citation type="submission" date="2021-06" db="EMBL/GenBank/DDBJ databases">
        <authorList>
            <person name="Kallberg Y."/>
            <person name="Tangrot J."/>
            <person name="Rosling A."/>
        </authorList>
    </citation>
    <scope>NUCLEOTIDE SEQUENCE</scope>
    <source>
        <strain evidence="1">MA461A</strain>
    </source>
</reference>
<feature type="non-terminal residue" evidence="1">
    <location>
        <position position="1"/>
    </location>
</feature>
<keyword evidence="2" id="KW-1185">Reference proteome</keyword>
<gene>
    <name evidence="1" type="ORF">RPERSI_LOCUS30360</name>
</gene>
<comment type="caution">
    <text evidence="1">The sequence shown here is derived from an EMBL/GenBank/DDBJ whole genome shotgun (WGS) entry which is preliminary data.</text>
</comment>
<evidence type="ECO:0000313" key="2">
    <source>
        <dbReference type="Proteomes" id="UP000789920"/>
    </source>
</evidence>